<dbReference type="GO" id="GO:0000781">
    <property type="term" value="C:chromosome, telomeric region"/>
    <property type="evidence" value="ECO:0007669"/>
    <property type="project" value="EnsemblFungi"/>
</dbReference>
<feature type="domain" description="K Homology" evidence="5">
    <location>
        <begin position="16"/>
        <end position="86"/>
    </location>
</feature>
<dbReference type="GO" id="GO:0008298">
    <property type="term" value="P:intracellular mRNA localization"/>
    <property type="evidence" value="ECO:0007669"/>
    <property type="project" value="EnsemblFungi"/>
</dbReference>
<feature type="domain" description="K Homology" evidence="5">
    <location>
        <begin position="155"/>
        <end position="226"/>
    </location>
</feature>
<dbReference type="PROSITE" id="PS50084">
    <property type="entry name" value="KH_TYPE_1"/>
    <property type="match status" value="3"/>
</dbReference>
<proteinExistence type="predicted"/>
<dbReference type="RefSeq" id="XP_003674029.1">
    <property type="nucleotide sequence ID" value="XM_003673981.1"/>
</dbReference>
<dbReference type="SMART" id="SM00322">
    <property type="entry name" value="KH"/>
    <property type="match status" value="3"/>
</dbReference>
<dbReference type="InterPro" id="IPR036612">
    <property type="entry name" value="KH_dom_type_1_sf"/>
</dbReference>
<dbReference type="Proteomes" id="UP000001640">
    <property type="component" value="Chromosome 1"/>
</dbReference>
<keyword evidence="7" id="KW-1185">Reference proteome</keyword>
<accession>G0V850</accession>
<evidence type="ECO:0000256" key="2">
    <source>
        <dbReference type="ARBA" id="ARBA00022884"/>
    </source>
</evidence>
<keyword evidence="2 3" id="KW-0694">RNA-binding</keyword>
<evidence type="ECO:0000256" key="3">
    <source>
        <dbReference type="PROSITE-ProRule" id="PRU00117"/>
    </source>
</evidence>
<feature type="region of interest" description="Disordered" evidence="4">
    <location>
        <begin position="118"/>
        <end position="147"/>
    </location>
</feature>
<dbReference type="GO" id="GO:0003729">
    <property type="term" value="F:mRNA binding"/>
    <property type="evidence" value="ECO:0007669"/>
    <property type="project" value="EnsemblFungi"/>
</dbReference>
<feature type="region of interest" description="Disordered" evidence="4">
    <location>
        <begin position="244"/>
        <end position="272"/>
    </location>
</feature>
<reference key="2">
    <citation type="submission" date="2011-08" db="EMBL/GenBank/DDBJ databases">
        <title>Genome sequence of Naumovozyma castellii.</title>
        <authorList>
            <person name="Gordon J.L."/>
            <person name="Armisen D."/>
            <person name="Proux-Wera E."/>
            <person name="OhEigeartaigh S.S."/>
            <person name="Byrne K.P."/>
            <person name="Wolfe K.H."/>
        </authorList>
    </citation>
    <scope>NUCLEOTIDE SEQUENCE</scope>
    <source>
        <strain>Type strain:CBS 4309</strain>
    </source>
</reference>
<dbReference type="InParanoid" id="G0V850"/>
<dbReference type="FunCoup" id="G0V850">
    <property type="interactions" value="287"/>
</dbReference>
<feature type="compositionally biased region" description="Low complexity" evidence="4">
    <location>
        <begin position="263"/>
        <end position="272"/>
    </location>
</feature>
<dbReference type="GO" id="GO:0000932">
    <property type="term" value="C:P-body"/>
    <property type="evidence" value="ECO:0007669"/>
    <property type="project" value="EnsemblFungi"/>
</dbReference>
<dbReference type="Gene3D" id="3.30.1370.10">
    <property type="entry name" value="K Homology domain, type 1"/>
    <property type="match status" value="3"/>
</dbReference>
<organism evidence="6 7">
    <name type="scientific">Naumovozyma castellii</name>
    <name type="common">Yeast</name>
    <name type="synonym">Saccharomyces castellii</name>
    <dbReference type="NCBI Taxonomy" id="27288"/>
    <lineage>
        <taxon>Eukaryota</taxon>
        <taxon>Fungi</taxon>
        <taxon>Dikarya</taxon>
        <taxon>Ascomycota</taxon>
        <taxon>Saccharomycotina</taxon>
        <taxon>Saccharomycetes</taxon>
        <taxon>Saccharomycetales</taxon>
        <taxon>Saccharomycetaceae</taxon>
        <taxon>Naumovozyma</taxon>
    </lineage>
</organism>
<dbReference type="EMBL" id="HE576752">
    <property type="protein sequence ID" value="CCC67648.1"/>
    <property type="molecule type" value="Genomic_DNA"/>
</dbReference>
<feature type="compositionally biased region" description="Polar residues" evidence="4">
    <location>
        <begin position="246"/>
        <end position="262"/>
    </location>
</feature>
<dbReference type="InterPro" id="IPR004087">
    <property type="entry name" value="KH_dom"/>
</dbReference>
<evidence type="ECO:0000313" key="7">
    <source>
        <dbReference type="Proteomes" id="UP000001640"/>
    </source>
</evidence>
<dbReference type="GO" id="GO:0007004">
    <property type="term" value="P:telomere maintenance via telomerase"/>
    <property type="evidence" value="ECO:0007669"/>
    <property type="project" value="EnsemblFungi"/>
</dbReference>
<reference evidence="6 7" key="1">
    <citation type="journal article" date="2011" name="Proc. Natl. Acad. Sci. U.S.A.">
        <title>Evolutionary erosion of yeast sex chromosomes by mating-type switching accidents.</title>
        <authorList>
            <person name="Gordon J.L."/>
            <person name="Armisen D."/>
            <person name="Proux-Wera E."/>
            <person name="Oheigeartaigh S.S."/>
            <person name="Byrne K.P."/>
            <person name="Wolfe K.H."/>
        </authorList>
    </citation>
    <scope>NUCLEOTIDE SEQUENCE [LARGE SCALE GENOMIC DNA]</scope>
    <source>
        <strain evidence="7">ATCC 76901 / BCRC 22586 / CBS 4309 / NBRC 1992 / NRRL Y-12630</strain>
    </source>
</reference>
<dbReference type="GO" id="GO:0048255">
    <property type="term" value="P:mRNA stabilization"/>
    <property type="evidence" value="ECO:0007669"/>
    <property type="project" value="EnsemblFungi"/>
</dbReference>
<dbReference type="eggNOG" id="KOG2190">
    <property type="taxonomic scope" value="Eukaryota"/>
</dbReference>
<feature type="compositionally biased region" description="Acidic residues" evidence="4">
    <location>
        <begin position="123"/>
        <end position="134"/>
    </location>
</feature>
<protein>
    <recommendedName>
        <fullName evidence="5">K Homology domain-containing protein</fullName>
    </recommendedName>
</protein>
<name>G0V850_NAUCA</name>
<dbReference type="Pfam" id="PF00013">
    <property type="entry name" value="KH_1"/>
    <property type="match status" value="3"/>
</dbReference>
<dbReference type="CDD" id="cd00105">
    <property type="entry name" value="KH-I"/>
    <property type="match status" value="1"/>
</dbReference>
<dbReference type="HOGENOM" id="CLU_022670_2_0_1"/>
<evidence type="ECO:0000256" key="4">
    <source>
        <dbReference type="SAM" id="MobiDB-lite"/>
    </source>
</evidence>
<keyword evidence="1" id="KW-0677">Repeat</keyword>
<dbReference type="InterPro" id="IPR004088">
    <property type="entry name" value="KH_dom_type_1"/>
</dbReference>
<evidence type="ECO:0000313" key="6">
    <source>
        <dbReference type="EMBL" id="CCC67648.1"/>
    </source>
</evidence>
<sequence>MSTQEETLPPPQTVSPTIVLRVLLSLKEAAKIIGLKGSTISKIRETHGVKIGISEKVTGCSDRILSCAGPIINVANALSDCVDILNEKDYDAEGNLLPPLKFEKYNFHFLNHLLPPPSRNEVLEEENGEEENDDGETKKQDANEANLEDQVPVDKIGNLRLIVPNRHLSSIIGKGGVRIKALIETYGVKIVASKHFLPDSSERVLEIQGFPASISKVLIEISEILLNDVDINFIPEKHYYPHLKHQSNGFNTRQESDTSYHPSSNNFENNSNNNDEFKVEVLIPEIYVGALIGKQGNRIANLKDFTKTKIIIERKDDESRDDSSNRIFTIIGHLPKNVKLAESMLLKNLDSEIERRQAKFNSDTIVSSGQPIKHEDIE</sequence>
<feature type="domain" description="K Homology" evidence="5">
    <location>
        <begin position="275"/>
        <end position="350"/>
    </location>
</feature>
<evidence type="ECO:0000259" key="5">
    <source>
        <dbReference type="SMART" id="SM00322"/>
    </source>
</evidence>
<dbReference type="AlphaFoldDB" id="G0V850"/>
<evidence type="ECO:0000256" key="1">
    <source>
        <dbReference type="ARBA" id="ARBA00022737"/>
    </source>
</evidence>
<dbReference type="GeneID" id="96901127"/>
<dbReference type="OrthoDB" id="442947at2759"/>
<dbReference type="STRING" id="1064592.G0V850"/>
<dbReference type="PANTHER" id="PTHR10288">
    <property type="entry name" value="KH DOMAIN CONTAINING RNA BINDING PROTEIN"/>
    <property type="match status" value="1"/>
</dbReference>
<dbReference type="OMA" id="TERSYFP"/>
<dbReference type="KEGG" id="ncs:NCAS_0A10900"/>
<dbReference type="SUPFAM" id="SSF54791">
    <property type="entry name" value="Eukaryotic type KH-domain (KH-domain type I)"/>
    <property type="match status" value="3"/>
</dbReference>
<gene>
    <name evidence="6" type="primary">NCAS0A10900</name>
    <name evidence="6" type="ordered locus">NCAS_0A10900</name>
</gene>